<dbReference type="InterPro" id="IPR019833">
    <property type="entry name" value="Mn/Fe_SOD_BS"/>
</dbReference>
<evidence type="ECO:0000256" key="2">
    <source>
        <dbReference type="ARBA" id="ARBA00012682"/>
    </source>
</evidence>
<dbReference type="PROSITE" id="PS00088">
    <property type="entry name" value="SOD_MN"/>
    <property type="match status" value="1"/>
</dbReference>
<dbReference type="OrthoDB" id="9803125at2"/>
<evidence type="ECO:0000259" key="6">
    <source>
        <dbReference type="Pfam" id="PF00081"/>
    </source>
</evidence>
<evidence type="ECO:0000256" key="3">
    <source>
        <dbReference type="ARBA" id="ARBA00022723"/>
    </source>
</evidence>
<dbReference type="Pfam" id="PF00081">
    <property type="entry name" value="Sod_Fe_N"/>
    <property type="match status" value="1"/>
</dbReference>
<dbReference type="Proteomes" id="UP000272464">
    <property type="component" value="Unassembled WGS sequence"/>
</dbReference>
<dbReference type="InterPro" id="IPR001189">
    <property type="entry name" value="Mn/Fe_SOD"/>
</dbReference>
<dbReference type="GO" id="GO:0004784">
    <property type="term" value="F:superoxide dismutase activity"/>
    <property type="evidence" value="ECO:0007669"/>
    <property type="project" value="UniProtKB-EC"/>
</dbReference>
<comment type="caution">
    <text evidence="8">The sequence shown here is derived from an EMBL/GenBank/DDBJ whole genome shotgun (WGS) entry which is preliminary data.</text>
</comment>
<comment type="similarity">
    <text evidence="1">Belongs to the iron/manganese superoxide dismutase family.</text>
</comment>
<feature type="region of interest" description="Disordered" evidence="5">
    <location>
        <begin position="169"/>
        <end position="190"/>
    </location>
</feature>
<dbReference type="AlphaFoldDB" id="A0A433X119"/>
<evidence type="ECO:0000313" key="9">
    <source>
        <dbReference type="Proteomes" id="UP000272464"/>
    </source>
</evidence>
<feature type="domain" description="Manganese/iron superoxide dismutase C-terminal" evidence="7">
    <location>
        <begin position="342"/>
        <end position="444"/>
    </location>
</feature>
<dbReference type="Gene3D" id="1.20.1260.120">
    <property type="entry name" value="Protein of unknown function DUF2935"/>
    <property type="match status" value="1"/>
</dbReference>
<dbReference type="SUPFAM" id="SSF46609">
    <property type="entry name" value="Fe,Mn superoxide dismutase (SOD), N-terminal domain"/>
    <property type="match status" value="1"/>
</dbReference>
<dbReference type="EC" id="1.15.1.1" evidence="2"/>
<dbReference type="FunFam" id="1.10.287.990:FF:000001">
    <property type="entry name" value="Superoxide dismutase"/>
    <property type="match status" value="1"/>
</dbReference>
<evidence type="ECO:0000256" key="4">
    <source>
        <dbReference type="ARBA" id="ARBA00023002"/>
    </source>
</evidence>
<gene>
    <name evidence="8" type="ORF">EJP77_20340</name>
</gene>
<keyword evidence="4" id="KW-0560">Oxidoreductase</keyword>
<organism evidence="8 9">
    <name type="scientific">Paenibacillus zeisoli</name>
    <dbReference type="NCBI Taxonomy" id="2496267"/>
    <lineage>
        <taxon>Bacteria</taxon>
        <taxon>Bacillati</taxon>
        <taxon>Bacillota</taxon>
        <taxon>Bacilli</taxon>
        <taxon>Bacillales</taxon>
        <taxon>Paenibacillaceae</taxon>
        <taxon>Paenibacillus</taxon>
    </lineage>
</organism>
<dbReference type="InterPro" id="IPR019832">
    <property type="entry name" value="Mn/Fe_SOD_C"/>
</dbReference>
<feature type="compositionally biased region" description="Low complexity" evidence="5">
    <location>
        <begin position="224"/>
        <end position="244"/>
    </location>
</feature>
<reference evidence="8 9" key="1">
    <citation type="submission" date="2018-12" db="EMBL/GenBank/DDBJ databases">
        <authorList>
            <person name="Sun L."/>
            <person name="Chen Z."/>
        </authorList>
    </citation>
    <scope>NUCLEOTIDE SEQUENCE [LARGE SCALE GENOMIC DNA]</scope>
    <source>
        <strain evidence="8 9">3-5-3</strain>
    </source>
</reference>
<accession>A0A433X119</accession>
<evidence type="ECO:0000259" key="7">
    <source>
        <dbReference type="Pfam" id="PF02777"/>
    </source>
</evidence>
<dbReference type="InterPro" id="IPR036314">
    <property type="entry name" value="SOD_C_sf"/>
</dbReference>
<dbReference type="SUPFAM" id="SSF158430">
    <property type="entry name" value="Bacillus cereus metalloprotein-like"/>
    <property type="match status" value="1"/>
</dbReference>
<dbReference type="RefSeq" id="WP_127201096.1">
    <property type="nucleotide sequence ID" value="NZ_RZNX01000017.1"/>
</dbReference>
<dbReference type="PRINTS" id="PR01703">
    <property type="entry name" value="MNSODISMTASE"/>
</dbReference>
<dbReference type="SUPFAM" id="SSF54719">
    <property type="entry name" value="Fe,Mn superoxide dismutase (SOD), C-terminal domain"/>
    <property type="match status" value="1"/>
</dbReference>
<dbReference type="EMBL" id="RZNX01000017">
    <property type="protein sequence ID" value="RUT27667.1"/>
    <property type="molecule type" value="Genomic_DNA"/>
</dbReference>
<keyword evidence="9" id="KW-1185">Reference proteome</keyword>
<dbReference type="Gene3D" id="1.10.287.990">
    <property type="entry name" value="Fe,Mn superoxide dismutase (SOD) domain"/>
    <property type="match status" value="1"/>
</dbReference>
<dbReference type="Gene3D" id="3.55.40.20">
    <property type="entry name" value="Iron/manganese superoxide dismutase, C-terminal domain"/>
    <property type="match status" value="1"/>
</dbReference>
<sequence>MLYVYGPYLPVRILEEIRFWKEQEKEHTDVIKAIVPTLEQPYVKLLDDWSKVFEETEKAANDLLQHTIHIQQDQLHPELLKQIERLLDASFRQSREWVRQLYILLDQSAAVKSIPLAKVVILHIIRESEYFLGVLETLNRPGVIEDAVHNPPPILDPYQQAMDYTRGEPAAEGAEAQMGTGSAQNKASSGLGSAVNNAVTGAGATGNNAVGSAAVGNNAMTGSGAAGNSAAAGSGTPTTSTAAGVQEQPVPIGGHKLPPLPYPYNALEPHIDEATMRIHHDKHHQSYVDNLNKAEKKLEEARKTGNFDLVKHWERELAFNGAGHYLHTIYWSIMNPKGGGRPEGALADQIRRDFGSYEAFQKQFTKAAEEVEGGGWTILVWSPRSQRLEILQAEKHQNLSQWDVVPLLPIDVWEHSYYLKHQNERKKYIADWWKVVYWPEVASRYSEASKLKWQPF</sequence>
<dbReference type="InterPro" id="IPR019831">
    <property type="entry name" value="Mn/Fe_SOD_N"/>
</dbReference>
<evidence type="ECO:0000256" key="5">
    <source>
        <dbReference type="SAM" id="MobiDB-lite"/>
    </source>
</evidence>
<dbReference type="GO" id="GO:0046872">
    <property type="term" value="F:metal ion binding"/>
    <property type="evidence" value="ECO:0007669"/>
    <property type="project" value="UniProtKB-KW"/>
</dbReference>
<protein>
    <recommendedName>
        <fullName evidence="2">superoxide dismutase</fullName>
        <ecNumber evidence="2">1.15.1.1</ecNumber>
    </recommendedName>
</protein>
<proteinExistence type="inferred from homology"/>
<evidence type="ECO:0000313" key="8">
    <source>
        <dbReference type="EMBL" id="RUT27667.1"/>
    </source>
</evidence>
<dbReference type="PANTHER" id="PTHR11404:SF6">
    <property type="entry name" value="SUPEROXIDE DISMUTASE [MN], MITOCHONDRIAL"/>
    <property type="match status" value="1"/>
</dbReference>
<dbReference type="InterPro" id="IPR050265">
    <property type="entry name" value="Fe/Mn_Superoxide_Dismutase"/>
</dbReference>
<name>A0A433X119_9BACL</name>
<dbReference type="FunFam" id="3.55.40.20:FF:000004">
    <property type="entry name" value="Superoxide dismutase [Fe]"/>
    <property type="match status" value="1"/>
</dbReference>
<dbReference type="InterPro" id="IPR021328">
    <property type="entry name" value="CotB-like"/>
</dbReference>
<evidence type="ECO:0000256" key="1">
    <source>
        <dbReference type="ARBA" id="ARBA00008714"/>
    </source>
</evidence>
<feature type="domain" description="Manganese/iron superoxide dismutase N-terminal" evidence="6">
    <location>
        <begin position="255"/>
        <end position="334"/>
    </location>
</feature>
<feature type="compositionally biased region" description="Polar residues" evidence="5">
    <location>
        <begin position="179"/>
        <end position="190"/>
    </location>
</feature>
<feature type="region of interest" description="Disordered" evidence="5">
    <location>
        <begin position="224"/>
        <end position="254"/>
    </location>
</feature>
<dbReference type="InterPro" id="IPR036324">
    <property type="entry name" value="Mn/Fe_SOD_N_sf"/>
</dbReference>
<dbReference type="Pfam" id="PF11155">
    <property type="entry name" value="DUF2935"/>
    <property type="match status" value="1"/>
</dbReference>
<keyword evidence="3" id="KW-0479">Metal-binding</keyword>
<dbReference type="PANTHER" id="PTHR11404">
    <property type="entry name" value="SUPEROXIDE DISMUTASE 2"/>
    <property type="match status" value="1"/>
</dbReference>
<dbReference type="Pfam" id="PF02777">
    <property type="entry name" value="Sod_Fe_C"/>
    <property type="match status" value="1"/>
</dbReference>